<organism evidence="8 9">
    <name type="scientific">Dioscorea cayennensis subsp. rotundata</name>
    <name type="common">White Guinea yam</name>
    <name type="synonym">Dioscorea rotundata</name>
    <dbReference type="NCBI Taxonomy" id="55577"/>
    <lineage>
        <taxon>Eukaryota</taxon>
        <taxon>Viridiplantae</taxon>
        <taxon>Streptophyta</taxon>
        <taxon>Embryophyta</taxon>
        <taxon>Tracheophyta</taxon>
        <taxon>Spermatophyta</taxon>
        <taxon>Magnoliopsida</taxon>
        <taxon>Liliopsida</taxon>
        <taxon>Dioscoreales</taxon>
        <taxon>Dioscoreaceae</taxon>
        <taxon>Dioscorea</taxon>
    </lineage>
</organism>
<sequence length="490" mass="54229">MKQGGHGFSVELIHSYSPQSPMYNPNITDFDLWVFINYQSDIRIKYFETKTKRNLTSSSLKPTITMRSPVSYVGYQYLIMFSIGTPQVQVHATFDTGSKLLWLQCQPCTKCYKQKDPLFNPSKSSSYNLLPCDSTICDKIPGSGCSAWHDTCEYNIWYADGSVSNGDIAEDDITFLTTETDPGTFKMPKTVFGCGHYNRGTFNEATQGVIGMSMGPSSLLSQMSGWIKGQFSYCLVDNTNPFSKSQILFGDRAILIGNSTPLAVPTGKAEWYYLSLLDISVGTIKLNIPPGTFQRDVHGEGGLILDTGTPLTRLERTGYEILEKKVRKMADLKVAPIQGLRTLCFFGSKSDLDAGKLPSLTFHFQGLDLYLSPYSVYQVLSNRYICMSALPSDSLSIFGSLFQRNLNIGFDLYQNRIFMYETNSCAIAPLLSQNKVIGDFIVGTTPNSWINFLIHTASFAASEAATYSASVVESATIALLGYQEIGLHSA</sequence>
<dbReference type="InterPro" id="IPR001461">
    <property type="entry name" value="Aspartic_peptidase_A1"/>
</dbReference>
<dbReference type="InterPro" id="IPR021109">
    <property type="entry name" value="Peptidase_aspartic_dom_sf"/>
</dbReference>
<protein>
    <submittedName>
        <fullName evidence="9">Aspartic proteinase CDR1-like</fullName>
    </submittedName>
</protein>
<dbReference type="FunFam" id="2.40.70.10:FF:000031">
    <property type="entry name" value="Aspartyl protease AED1"/>
    <property type="match status" value="1"/>
</dbReference>
<evidence type="ECO:0000256" key="2">
    <source>
        <dbReference type="ARBA" id="ARBA00022670"/>
    </source>
</evidence>
<keyword evidence="2" id="KW-0645">Protease</keyword>
<dbReference type="InterPro" id="IPR034161">
    <property type="entry name" value="Pepsin-like_plant"/>
</dbReference>
<dbReference type="PANTHER" id="PTHR47967:SF14">
    <property type="entry name" value="EUKARYOTIC ASPARTYL PROTEASE FAMILY PROTEIN"/>
    <property type="match status" value="1"/>
</dbReference>
<dbReference type="GO" id="GO:0004190">
    <property type="term" value="F:aspartic-type endopeptidase activity"/>
    <property type="evidence" value="ECO:0007669"/>
    <property type="project" value="UniProtKB-KW"/>
</dbReference>
<dbReference type="PANTHER" id="PTHR47967">
    <property type="entry name" value="OS07G0603500 PROTEIN-RELATED"/>
    <property type="match status" value="1"/>
</dbReference>
<dbReference type="Proteomes" id="UP001515500">
    <property type="component" value="Unplaced"/>
</dbReference>
<keyword evidence="5" id="KW-0325">Glycoprotein</keyword>
<gene>
    <name evidence="9" type="primary">LOC120256475</name>
</gene>
<dbReference type="AlphaFoldDB" id="A0AB40B010"/>
<accession>A0AB40B010</accession>
<keyword evidence="3" id="KW-0064">Aspartyl protease</keyword>
<dbReference type="GO" id="GO:0005576">
    <property type="term" value="C:extracellular region"/>
    <property type="evidence" value="ECO:0007669"/>
    <property type="project" value="TreeGrafter"/>
</dbReference>
<dbReference type="InterPro" id="IPR051708">
    <property type="entry name" value="Plant_Aspart_Prot_A1"/>
</dbReference>
<proteinExistence type="inferred from homology"/>
<dbReference type="InterPro" id="IPR032861">
    <property type="entry name" value="TAXi_N"/>
</dbReference>
<evidence type="ECO:0000256" key="4">
    <source>
        <dbReference type="ARBA" id="ARBA00022801"/>
    </source>
</evidence>
<dbReference type="Gene3D" id="2.40.70.10">
    <property type="entry name" value="Acid Proteases"/>
    <property type="match status" value="2"/>
</dbReference>
<dbReference type="GeneID" id="120256475"/>
<dbReference type="CDD" id="cd05476">
    <property type="entry name" value="pepsin_A_like_plant"/>
    <property type="match status" value="1"/>
</dbReference>
<dbReference type="Pfam" id="PF14541">
    <property type="entry name" value="TAXi_C"/>
    <property type="match status" value="1"/>
</dbReference>
<dbReference type="PRINTS" id="PR00792">
    <property type="entry name" value="PEPSIN"/>
</dbReference>
<feature type="domain" description="Peptidase A1" evidence="7">
    <location>
        <begin position="77"/>
        <end position="420"/>
    </location>
</feature>
<comment type="similarity">
    <text evidence="1">Belongs to the peptidase A1 family.</text>
</comment>
<evidence type="ECO:0000313" key="9">
    <source>
        <dbReference type="RefSeq" id="XP_039120078.1"/>
    </source>
</evidence>
<dbReference type="InterPro" id="IPR033121">
    <property type="entry name" value="PEPTIDASE_A1"/>
</dbReference>
<dbReference type="GO" id="GO:0006508">
    <property type="term" value="P:proteolysis"/>
    <property type="evidence" value="ECO:0007669"/>
    <property type="project" value="UniProtKB-KW"/>
</dbReference>
<evidence type="ECO:0000256" key="3">
    <source>
        <dbReference type="ARBA" id="ARBA00022750"/>
    </source>
</evidence>
<reference evidence="9" key="1">
    <citation type="submission" date="2025-08" db="UniProtKB">
        <authorList>
            <consortium name="RefSeq"/>
        </authorList>
    </citation>
    <scope>IDENTIFICATION</scope>
</reference>
<evidence type="ECO:0000256" key="6">
    <source>
        <dbReference type="PIRSR" id="PIRSR601461-1"/>
    </source>
</evidence>
<keyword evidence="4" id="KW-0378">Hydrolase</keyword>
<dbReference type="InterPro" id="IPR032799">
    <property type="entry name" value="TAXi_C"/>
</dbReference>
<keyword evidence="8" id="KW-1185">Reference proteome</keyword>
<evidence type="ECO:0000256" key="1">
    <source>
        <dbReference type="ARBA" id="ARBA00007447"/>
    </source>
</evidence>
<evidence type="ECO:0000313" key="8">
    <source>
        <dbReference type="Proteomes" id="UP001515500"/>
    </source>
</evidence>
<name>A0AB40B010_DIOCR</name>
<evidence type="ECO:0000259" key="7">
    <source>
        <dbReference type="PROSITE" id="PS51767"/>
    </source>
</evidence>
<dbReference type="PROSITE" id="PS51767">
    <property type="entry name" value="PEPTIDASE_A1"/>
    <property type="match status" value="1"/>
</dbReference>
<dbReference type="RefSeq" id="XP_039120078.1">
    <property type="nucleotide sequence ID" value="XM_039264144.1"/>
</dbReference>
<feature type="active site" evidence="6">
    <location>
        <position position="306"/>
    </location>
</feature>
<feature type="active site" evidence="6">
    <location>
        <position position="95"/>
    </location>
</feature>
<dbReference type="SUPFAM" id="SSF50630">
    <property type="entry name" value="Acid proteases"/>
    <property type="match status" value="1"/>
</dbReference>
<dbReference type="Pfam" id="PF14543">
    <property type="entry name" value="TAXi_N"/>
    <property type="match status" value="1"/>
</dbReference>
<evidence type="ECO:0000256" key="5">
    <source>
        <dbReference type="ARBA" id="ARBA00023180"/>
    </source>
</evidence>